<evidence type="ECO:0000313" key="3">
    <source>
        <dbReference type="Proteomes" id="UP000830115"/>
    </source>
</evidence>
<feature type="region of interest" description="Disordered" evidence="1">
    <location>
        <begin position="1"/>
        <end position="49"/>
    </location>
</feature>
<dbReference type="RefSeq" id="WP_248863480.1">
    <property type="nucleotide sequence ID" value="NZ_CP086322.1"/>
</dbReference>
<evidence type="ECO:0000313" key="2">
    <source>
        <dbReference type="EMBL" id="UQA92614.1"/>
    </source>
</evidence>
<evidence type="ECO:0000256" key="1">
    <source>
        <dbReference type="SAM" id="MobiDB-lite"/>
    </source>
</evidence>
<keyword evidence="3" id="KW-1185">Reference proteome</keyword>
<dbReference type="EMBL" id="CP086322">
    <property type="protein sequence ID" value="UQA92614.1"/>
    <property type="molecule type" value="Genomic_DNA"/>
</dbReference>
<proteinExistence type="predicted"/>
<gene>
    <name evidence="2" type="ORF">K9S39_12975</name>
</gene>
<accession>A0ABY4M4C6</accession>
<name>A0ABY4M4C6_9ACTN</name>
<organism evidence="2 3">
    <name type="scientific">Streptomyces halobius</name>
    <dbReference type="NCBI Taxonomy" id="2879846"/>
    <lineage>
        <taxon>Bacteria</taxon>
        <taxon>Bacillati</taxon>
        <taxon>Actinomycetota</taxon>
        <taxon>Actinomycetes</taxon>
        <taxon>Kitasatosporales</taxon>
        <taxon>Streptomycetaceae</taxon>
        <taxon>Streptomyces</taxon>
    </lineage>
</organism>
<protein>
    <submittedName>
        <fullName evidence="2">Uncharacterized protein</fullName>
    </submittedName>
</protein>
<sequence length="49" mass="5209">MNLMLNGLPHDLGGRTVDSRHTGPTMLSADVVPANPPLNTKDWGRQAVG</sequence>
<dbReference type="Proteomes" id="UP000830115">
    <property type="component" value="Chromosome"/>
</dbReference>
<reference evidence="2" key="1">
    <citation type="submission" date="2021-10" db="EMBL/GenBank/DDBJ databases">
        <title>Streptomyces nigrumlapis sp.nov.,an antimicrobial producing actinobacterium isolated from Black Gobi rocks.</title>
        <authorList>
            <person name="Wen Y."/>
            <person name="Zhang W."/>
            <person name="Liu X.G."/>
        </authorList>
    </citation>
    <scope>NUCLEOTIDE SEQUENCE</scope>
    <source>
        <strain evidence="2">ST13-2-2</strain>
    </source>
</reference>